<keyword evidence="3" id="KW-1185">Reference proteome</keyword>
<gene>
    <name evidence="2" type="ORF">GSLYS_00001361001</name>
</gene>
<feature type="region of interest" description="Disordered" evidence="1">
    <location>
        <begin position="1"/>
        <end position="101"/>
    </location>
</feature>
<evidence type="ECO:0000313" key="3">
    <source>
        <dbReference type="Proteomes" id="UP001497497"/>
    </source>
</evidence>
<dbReference type="Proteomes" id="UP001497497">
    <property type="component" value="Unassembled WGS sequence"/>
</dbReference>
<dbReference type="EMBL" id="CAXITT010000013">
    <property type="protein sequence ID" value="CAL1527184.1"/>
    <property type="molecule type" value="Genomic_DNA"/>
</dbReference>
<name>A0AAV2H0L1_LYMST</name>
<evidence type="ECO:0000256" key="1">
    <source>
        <dbReference type="SAM" id="MobiDB-lite"/>
    </source>
</evidence>
<sequence>SGVPGTEASSKSKLSKDEESNRTVDKKQSEVFAAAGKLPNDTNNNSSSCGADDEDEDEMDDYDNDGLGDDTCDDMDDLRDSASVGSDVSGLVSPALIGGGK</sequence>
<proteinExistence type="predicted"/>
<protein>
    <submittedName>
        <fullName evidence="2">Uncharacterized protein</fullName>
    </submittedName>
</protein>
<feature type="compositionally biased region" description="Polar residues" evidence="1">
    <location>
        <begin position="40"/>
        <end position="49"/>
    </location>
</feature>
<evidence type="ECO:0000313" key="2">
    <source>
        <dbReference type="EMBL" id="CAL1527184.1"/>
    </source>
</evidence>
<reference evidence="2 3" key="1">
    <citation type="submission" date="2024-04" db="EMBL/GenBank/DDBJ databases">
        <authorList>
            <consortium name="Genoscope - CEA"/>
            <person name="William W."/>
        </authorList>
    </citation>
    <scope>NUCLEOTIDE SEQUENCE [LARGE SCALE GENOMIC DNA]</scope>
</reference>
<feature type="compositionally biased region" description="Acidic residues" evidence="1">
    <location>
        <begin position="51"/>
        <end position="77"/>
    </location>
</feature>
<accession>A0AAV2H0L1</accession>
<dbReference type="AlphaFoldDB" id="A0AAV2H0L1"/>
<feature type="compositionally biased region" description="Basic and acidic residues" evidence="1">
    <location>
        <begin position="14"/>
        <end position="29"/>
    </location>
</feature>
<feature type="non-terminal residue" evidence="2">
    <location>
        <position position="1"/>
    </location>
</feature>
<comment type="caution">
    <text evidence="2">The sequence shown here is derived from an EMBL/GenBank/DDBJ whole genome shotgun (WGS) entry which is preliminary data.</text>
</comment>
<organism evidence="2 3">
    <name type="scientific">Lymnaea stagnalis</name>
    <name type="common">Great pond snail</name>
    <name type="synonym">Helix stagnalis</name>
    <dbReference type="NCBI Taxonomy" id="6523"/>
    <lineage>
        <taxon>Eukaryota</taxon>
        <taxon>Metazoa</taxon>
        <taxon>Spiralia</taxon>
        <taxon>Lophotrochozoa</taxon>
        <taxon>Mollusca</taxon>
        <taxon>Gastropoda</taxon>
        <taxon>Heterobranchia</taxon>
        <taxon>Euthyneura</taxon>
        <taxon>Panpulmonata</taxon>
        <taxon>Hygrophila</taxon>
        <taxon>Lymnaeoidea</taxon>
        <taxon>Lymnaeidae</taxon>
        <taxon>Lymnaea</taxon>
    </lineage>
</organism>